<dbReference type="AlphaFoldDB" id="A0A157KNB5"/>
<accession>A0A157KNB5</accession>
<dbReference type="RefSeq" id="WP_156522966.1">
    <property type="nucleotide sequence ID" value="NZ_FKBS01000006.1"/>
</dbReference>
<organism evidence="1 2">
    <name type="scientific">Bordetella ansorpii</name>
    <dbReference type="NCBI Taxonomy" id="288768"/>
    <lineage>
        <taxon>Bacteria</taxon>
        <taxon>Pseudomonadati</taxon>
        <taxon>Pseudomonadota</taxon>
        <taxon>Betaproteobacteria</taxon>
        <taxon>Burkholderiales</taxon>
        <taxon>Alcaligenaceae</taxon>
        <taxon>Bordetella</taxon>
    </lineage>
</organism>
<protein>
    <submittedName>
        <fullName evidence="1">Protein of uncharacterized function (DUF3800)</fullName>
    </submittedName>
</protein>
<evidence type="ECO:0000313" key="1">
    <source>
        <dbReference type="EMBL" id="SAH85830.1"/>
    </source>
</evidence>
<dbReference type="Proteomes" id="UP000077037">
    <property type="component" value="Unassembled WGS sequence"/>
</dbReference>
<reference evidence="1 2" key="1">
    <citation type="submission" date="2016-03" db="EMBL/GenBank/DDBJ databases">
        <authorList>
            <consortium name="Pathogen Informatics"/>
        </authorList>
    </citation>
    <scope>NUCLEOTIDE SEQUENCE [LARGE SCALE GENOMIC DNA]</scope>
    <source>
        <strain evidence="1 2">NCTC13364</strain>
    </source>
</reference>
<gene>
    <name evidence="1" type="ORF">SAMEA1982600_00417</name>
</gene>
<dbReference type="EMBL" id="FKBS01000006">
    <property type="protein sequence ID" value="SAH85830.1"/>
    <property type="molecule type" value="Genomic_DNA"/>
</dbReference>
<dbReference type="OrthoDB" id="507950at2"/>
<evidence type="ECO:0000313" key="2">
    <source>
        <dbReference type="Proteomes" id="UP000077037"/>
    </source>
</evidence>
<proteinExistence type="predicted"/>
<sequence length="88" mass="9920">MELEREFRRICNSENSAQYGLAFEMVFADKKANLAGLQLADLVARPIGLGYLRPAQENKAFELLQRRFFRHGGKMPVDGVFDGAALMI</sequence>
<name>A0A157KNB5_9BORD</name>